<keyword evidence="1" id="KW-0472">Membrane</keyword>
<dbReference type="Proteomes" id="UP001383192">
    <property type="component" value="Unassembled WGS sequence"/>
</dbReference>
<evidence type="ECO:0000313" key="2">
    <source>
        <dbReference type="EMBL" id="KAK7016721.1"/>
    </source>
</evidence>
<gene>
    <name evidence="2" type="ORF">VNI00_018855</name>
</gene>
<dbReference type="AlphaFoldDB" id="A0AAW0ATF7"/>
<accession>A0AAW0ATF7</accession>
<keyword evidence="1" id="KW-1133">Transmembrane helix</keyword>
<name>A0AAW0ATF7_9AGAR</name>
<dbReference type="EMBL" id="JAYKXP010000280">
    <property type="protein sequence ID" value="KAK7016721.1"/>
    <property type="molecule type" value="Genomic_DNA"/>
</dbReference>
<comment type="caution">
    <text evidence="2">The sequence shown here is derived from an EMBL/GenBank/DDBJ whole genome shotgun (WGS) entry which is preliminary data.</text>
</comment>
<evidence type="ECO:0000256" key="1">
    <source>
        <dbReference type="SAM" id="Phobius"/>
    </source>
</evidence>
<keyword evidence="3" id="KW-1185">Reference proteome</keyword>
<keyword evidence="1" id="KW-0812">Transmembrane</keyword>
<organism evidence="2 3">
    <name type="scientific">Paramarasmius palmivorus</name>
    <dbReference type="NCBI Taxonomy" id="297713"/>
    <lineage>
        <taxon>Eukaryota</taxon>
        <taxon>Fungi</taxon>
        <taxon>Dikarya</taxon>
        <taxon>Basidiomycota</taxon>
        <taxon>Agaricomycotina</taxon>
        <taxon>Agaricomycetes</taxon>
        <taxon>Agaricomycetidae</taxon>
        <taxon>Agaricales</taxon>
        <taxon>Marasmiineae</taxon>
        <taxon>Marasmiaceae</taxon>
        <taxon>Paramarasmius</taxon>
    </lineage>
</organism>
<evidence type="ECO:0000313" key="3">
    <source>
        <dbReference type="Proteomes" id="UP001383192"/>
    </source>
</evidence>
<sequence>MSLFNSYSQAGVNSDETETTYVEELRISQIAELQTSNWEHQARPLNTTITLHATLVQSSEGYWRSIDIPILEYAGETTTSLESVGTGYQYESCTLDTNEGIGSCTMRGVSNGETSYRNAWMGTLDNVVRTEVAVPSGFENGAAFISVGAQFAVVMGAIALGVVLVL</sequence>
<protein>
    <submittedName>
        <fullName evidence="2">Uncharacterized protein</fullName>
    </submittedName>
</protein>
<proteinExistence type="predicted"/>
<feature type="transmembrane region" description="Helical" evidence="1">
    <location>
        <begin position="142"/>
        <end position="165"/>
    </location>
</feature>
<reference evidence="2 3" key="1">
    <citation type="submission" date="2024-01" db="EMBL/GenBank/DDBJ databases">
        <title>A draft genome for a cacao thread blight-causing isolate of Paramarasmius palmivorus.</title>
        <authorList>
            <person name="Baruah I.K."/>
            <person name="Bukari Y."/>
            <person name="Amoako-Attah I."/>
            <person name="Meinhardt L.W."/>
            <person name="Bailey B.A."/>
            <person name="Cohen S.P."/>
        </authorList>
    </citation>
    <scope>NUCLEOTIDE SEQUENCE [LARGE SCALE GENOMIC DNA]</scope>
    <source>
        <strain evidence="2 3">GH-12</strain>
    </source>
</reference>